<organism evidence="2">
    <name type="scientific">marine sediment metagenome</name>
    <dbReference type="NCBI Taxonomy" id="412755"/>
    <lineage>
        <taxon>unclassified sequences</taxon>
        <taxon>metagenomes</taxon>
        <taxon>ecological metagenomes</taxon>
    </lineage>
</organism>
<comment type="caution">
    <text evidence="2">The sequence shown here is derived from an EMBL/GenBank/DDBJ whole genome shotgun (WGS) entry which is preliminary data.</text>
</comment>
<evidence type="ECO:0000313" key="2">
    <source>
        <dbReference type="EMBL" id="GAI58442.1"/>
    </source>
</evidence>
<proteinExistence type="predicted"/>
<dbReference type="EMBL" id="BARV01035669">
    <property type="protein sequence ID" value="GAI58442.1"/>
    <property type="molecule type" value="Genomic_DNA"/>
</dbReference>
<feature type="non-terminal residue" evidence="2">
    <location>
        <position position="1"/>
    </location>
</feature>
<keyword evidence="1" id="KW-0175">Coiled coil</keyword>
<evidence type="ECO:0000256" key="1">
    <source>
        <dbReference type="SAM" id="Coils"/>
    </source>
</evidence>
<protein>
    <submittedName>
        <fullName evidence="2">Uncharacterized protein</fullName>
    </submittedName>
</protein>
<sequence length="59" mass="6952">ALHDALEEEERKLVSEEVLPEAATKRRDELRVTLHRAEAELERARSKYDTLVAEWRHKA</sequence>
<name>X1PQB1_9ZZZZ</name>
<feature type="coiled-coil region" evidence="1">
    <location>
        <begin position="27"/>
        <end position="54"/>
    </location>
</feature>
<reference evidence="2" key="1">
    <citation type="journal article" date="2014" name="Front. Microbiol.">
        <title>High frequency of phylogenetically diverse reductive dehalogenase-homologous genes in deep subseafloor sedimentary metagenomes.</title>
        <authorList>
            <person name="Kawai M."/>
            <person name="Futagami T."/>
            <person name="Toyoda A."/>
            <person name="Takaki Y."/>
            <person name="Nishi S."/>
            <person name="Hori S."/>
            <person name="Arai W."/>
            <person name="Tsubouchi T."/>
            <person name="Morono Y."/>
            <person name="Uchiyama I."/>
            <person name="Ito T."/>
            <person name="Fujiyama A."/>
            <person name="Inagaki F."/>
            <person name="Takami H."/>
        </authorList>
    </citation>
    <scope>NUCLEOTIDE SEQUENCE</scope>
    <source>
        <strain evidence="2">Expedition CK06-06</strain>
    </source>
</reference>
<dbReference type="AlphaFoldDB" id="X1PQB1"/>
<accession>X1PQB1</accession>
<gene>
    <name evidence="2" type="ORF">S06H3_55616</name>
</gene>